<name>A0A1P8FAH1_9CHLR</name>
<feature type="transmembrane region" description="Helical" evidence="1">
    <location>
        <begin position="7"/>
        <end position="30"/>
    </location>
</feature>
<proteinExistence type="predicted"/>
<evidence type="ECO:0000313" key="3">
    <source>
        <dbReference type="Proteomes" id="UP000185934"/>
    </source>
</evidence>
<dbReference type="EMBL" id="CP018258">
    <property type="protein sequence ID" value="APV45440.1"/>
    <property type="molecule type" value="Genomic_DNA"/>
</dbReference>
<evidence type="ECO:0000313" key="2">
    <source>
        <dbReference type="EMBL" id="APV45440.1"/>
    </source>
</evidence>
<dbReference type="Proteomes" id="UP000185934">
    <property type="component" value="Chromosome"/>
</dbReference>
<protein>
    <submittedName>
        <fullName evidence="2">Uncharacterized protein</fullName>
    </submittedName>
</protein>
<accession>A0A1P8FAH1</accession>
<organism evidence="2 3">
    <name type="scientific">Dehalogenimonas formicexedens</name>
    <dbReference type="NCBI Taxonomy" id="1839801"/>
    <lineage>
        <taxon>Bacteria</taxon>
        <taxon>Bacillati</taxon>
        <taxon>Chloroflexota</taxon>
        <taxon>Dehalococcoidia</taxon>
        <taxon>Dehalococcoidales</taxon>
        <taxon>Dehalococcoidaceae</taxon>
        <taxon>Dehalogenimonas</taxon>
    </lineage>
</organism>
<reference evidence="3" key="1">
    <citation type="submission" date="2016-11" db="EMBL/GenBank/DDBJ databases">
        <title>Dehalogenimonas formicexedens sp. nov., a chlorinated alkane respiring bacterium isolated from contaminated groundwater.</title>
        <authorList>
            <person name="Key T.A."/>
            <person name="Bowman K.S."/>
            <person name="Lee I."/>
            <person name="Chun J."/>
            <person name="Albuquerque L."/>
            <person name="da Costa M.S."/>
            <person name="Rainey F.A."/>
            <person name="Moe W.M."/>
        </authorList>
    </citation>
    <scope>NUCLEOTIDE SEQUENCE [LARGE SCALE GENOMIC DNA]</scope>
    <source>
        <strain evidence="3">NSZ-14</strain>
    </source>
</reference>
<dbReference type="KEGG" id="dfo:Dform_02132"/>
<dbReference type="RefSeq" id="WP_076004936.1">
    <property type="nucleotide sequence ID" value="NZ_CP018258.1"/>
</dbReference>
<keyword evidence="1" id="KW-0812">Transmembrane</keyword>
<keyword evidence="3" id="KW-1185">Reference proteome</keyword>
<feature type="transmembrane region" description="Helical" evidence="1">
    <location>
        <begin position="42"/>
        <end position="65"/>
    </location>
</feature>
<keyword evidence="1" id="KW-1133">Transmembrane helix</keyword>
<feature type="transmembrane region" description="Helical" evidence="1">
    <location>
        <begin position="107"/>
        <end position="125"/>
    </location>
</feature>
<dbReference type="AlphaFoldDB" id="A0A1P8FAH1"/>
<sequence>MKRTVKSFFGMALASALGGYAFAILGALIGSKIIDWNSYGGFGGLVGAIAGMILGYAIGVIFGILVFSKAFRYRGSIWLAGLGAILGMVLILGLAEPLNLNSNSNVMLWSLVVLTALFAAWGFHLKKV</sequence>
<dbReference type="OrthoDB" id="9811231at2"/>
<keyword evidence="1" id="KW-0472">Membrane</keyword>
<evidence type="ECO:0000256" key="1">
    <source>
        <dbReference type="SAM" id="Phobius"/>
    </source>
</evidence>
<feature type="transmembrane region" description="Helical" evidence="1">
    <location>
        <begin position="77"/>
        <end position="95"/>
    </location>
</feature>
<gene>
    <name evidence="2" type="ORF">Dform_02132</name>
</gene>